<gene>
    <name evidence="2" type="ORF">BED47_18605</name>
</gene>
<accession>A0ABX2ZTG2</accession>
<comment type="caution">
    <text evidence="2">The sequence shown here is derived from an EMBL/GenBank/DDBJ whole genome shotgun (WGS) entry which is preliminary data.</text>
</comment>
<keyword evidence="2" id="KW-0378">Hydrolase</keyword>
<comment type="function">
    <text evidence="1">SASP are bound to spore DNA. They are double-stranded DNA-binding proteins that cause DNA to change to an a-like conformation. They protect the DNA backbone from chemical and enzymatic cleavage and are thus involved in dormant spore's high resistance to UV light.</text>
</comment>
<dbReference type="PANTHER" id="PTHR36107:SF1">
    <property type="entry name" value="SMALL, ACID-SOLUBLE SPORE PROTEIN A"/>
    <property type="match status" value="1"/>
</dbReference>
<name>A0ABX2ZTG2_9BACI</name>
<dbReference type="EMBL" id="MDKC01000006">
    <property type="protein sequence ID" value="ODG92692.1"/>
    <property type="molecule type" value="Genomic_DNA"/>
</dbReference>
<proteinExistence type="predicted"/>
<dbReference type="GO" id="GO:0016787">
    <property type="term" value="F:hydrolase activity"/>
    <property type="evidence" value="ECO:0007669"/>
    <property type="project" value="UniProtKB-KW"/>
</dbReference>
<dbReference type="InterPro" id="IPR050847">
    <property type="entry name" value="SASP_DNA-binding"/>
</dbReference>
<dbReference type="Pfam" id="PF00269">
    <property type="entry name" value="SASP"/>
    <property type="match status" value="1"/>
</dbReference>
<evidence type="ECO:0000256" key="1">
    <source>
        <dbReference type="ARBA" id="ARBA00003863"/>
    </source>
</evidence>
<dbReference type="Gene3D" id="6.10.10.80">
    <property type="entry name" value="Small, acid-soluble spore protein, alpha/beta type-like"/>
    <property type="match status" value="1"/>
</dbReference>
<evidence type="ECO:0000313" key="3">
    <source>
        <dbReference type="Proteomes" id="UP000094580"/>
    </source>
</evidence>
<protein>
    <submittedName>
        <fullName evidence="2">Alpha/beta hydrolase</fullName>
    </submittedName>
</protein>
<dbReference type="Proteomes" id="UP000094580">
    <property type="component" value="Unassembled WGS sequence"/>
</dbReference>
<reference evidence="2 3" key="1">
    <citation type="submission" date="2016-07" db="EMBL/GenBank/DDBJ databases">
        <authorList>
            <person name="Townsley L."/>
            <person name="Shank E.A."/>
        </authorList>
    </citation>
    <scope>NUCLEOTIDE SEQUENCE [LARGE SCALE GENOMIC DNA]</scope>
    <source>
        <strain evidence="2 3">CH01</strain>
    </source>
</reference>
<evidence type="ECO:0000313" key="2">
    <source>
        <dbReference type="EMBL" id="ODG92692.1"/>
    </source>
</evidence>
<sequence>MSRKNKILVPESRKALDALKAKVMHTTNPEDAKFEAAEEVGVPLTKGYNGNLTSHENGKVGGRIGGNMVKELVRMAQENLNKR</sequence>
<organism evidence="2 3">
    <name type="scientific">Gottfriedia luciferensis</name>
    <dbReference type="NCBI Taxonomy" id="178774"/>
    <lineage>
        <taxon>Bacteria</taxon>
        <taxon>Bacillati</taxon>
        <taxon>Bacillota</taxon>
        <taxon>Bacilli</taxon>
        <taxon>Bacillales</taxon>
        <taxon>Bacillaceae</taxon>
        <taxon>Gottfriedia</taxon>
    </lineage>
</organism>
<dbReference type="RefSeq" id="WP_069033111.1">
    <property type="nucleotide sequence ID" value="NZ_MDKC01000006.1"/>
</dbReference>
<dbReference type="InterPro" id="IPR001448">
    <property type="entry name" value="SASP_alpha/beta-type"/>
</dbReference>
<keyword evidence="3" id="KW-1185">Reference proteome</keyword>
<dbReference type="InterPro" id="IPR038300">
    <property type="entry name" value="SASP_sf_alpha/beta"/>
</dbReference>
<dbReference type="PANTHER" id="PTHR36107">
    <property type="entry name" value="SMALL, ACID-SOLUBLE SPORE PROTEIN A"/>
    <property type="match status" value="1"/>
</dbReference>